<dbReference type="InterPro" id="IPR003663">
    <property type="entry name" value="Sugar/inositol_transpt"/>
</dbReference>
<evidence type="ECO:0000256" key="7">
    <source>
        <dbReference type="ARBA" id="ARBA00049119"/>
    </source>
</evidence>
<evidence type="ECO:0000256" key="6">
    <source>
        <dbReference type="ARBA" id="ARBA00023136"/>
    </source>
</evidence>
<feature type="transmembrane region" description="Helical" evidence="9">
    <location>
        <begin position="456"/>
        <end position="473"/>
    </location>
</feature>
<keyword evidence="6 9" id="KW-0472">Membrane</keyword>
<organism evidence="11 12">
    <name type="scientific">Polyporus arcularius HHB13444</name>
    <dbReference type="NCBI Taxonomy" id="1314778"/>
    <lineage>
        <taxon>Eukaryota</taxon>
        <taxon>Fungi</taxon>
        <taxon>Dikarya</taxon>
        <taxon>Basidiomycota</taxon>
        <taxon>Agaricomycotina</taxon>
        <taxon>Agaricomycetes</taxon>
        <taxon>Polyporales</taxon>
        <taxon>Polyporaceae</taxon>
        <taxon>Polyporus</taxon>
    </lineage>
</organism>
<keyword evidence="5 9" id="KW-1133">Transmembrane helix</keyword>
<dbReference type="InterPro" id="IPR050360">
    <property type="entry name" value="MFS_Sugar_Transporters"/>
</dbReference>
<keyword evidence="12" id="KW-1185">Reference proteome</keyword>
<sequence length="553" mass="60620">MTRPSSLREDSYEDDKLSRDIASPTVPIGGLEGAKIEETIYNPELKAAIENTHLDPLGKRAIALYFACVVCFMNAVSNGFDGSLMGGINAMTQYQEFFGYKETGASTGIVFLIYVVGQCAGAFVAGPASERFGRRLGMAIGCSIILVGAAIISAAQNRSMFMGGRFILGFGIAISTTAAPTLVTELAPAHWRGRLGAAYNSCFFVGAIPATGVMVGSQTMNSTWSWRLPLLLQIVPPIIVLSSVWFIPESPRWLISRGRDEEARATMIKYHSSDGKTSNPLIDLQLREFKEMIEVRKMEAVWDYSSLFNTANARWRMLALILMCINGQLAGNGLITYFLPTVLANAGVADKHTQLLYNFANNILSCAGAFTGAAFTDRLNRRSRLYIGCMVLAVLLAIVAALSSKFGQKGNTNTNGANATITMIFLFGISYSFIYTPLQSLYCAEVMNQRMRAKGMAVHVIFANAAGFINTFANSVGLERWGYKYYFVFVVWNVCASVLWFLFCVETRGRTLEELDEVFNEPWPAMASARKRKIAVKKGREGAVVEVIDDDSA</sequence>
<evidence type="ECO:0000256" key="8">
    <source>
        <dbReference type="RuleBase" id="RU003346"/>
    </source>
</evidence>
<feature type="transmembrane region" description="Helical" evidence="9">
    <location>
        <begin position="317"/>
        <end position="339"/>
    </location>
</feature>
<feature type="transmembrane region" description="Helical" evidence="9">
    <location>
        <begin position="62"/>
        <end position="85"/>
    </location>
</feature>
<dbReference type="InterPro" id="IPR020846">
    <property type="entry name" value="MFS_dom"/>
</dbReference>
<comment type="catalytic activity">
    <reaction evidence="7">
        <text>myo-inositol(out) + H(+)(out) = myo-inositol(in) + H(+)(in)</text>
        <dbReference type="Rhea" id="RHEA:60364"/>
        <dbReference type="ChEBI" id="CHEBI:15378"/>
        <dbReference type="ChEBI" id="CHEBI:17268"/>
    </reaction>
</comment>
<evidence type="ECO:0000256" key="1">
    <source>
        <dbReference type="ARBA" id="ARBA00004141"/>
    </source>
</evidence>
<dbReference type="InterPro" id="IPR005829">
    <property type="entry name" value="Sugar_transporter_CS"/>
</dbReference>
<feature type="transmembrane region" description="Helical" evidence="9">
    <location>
        <begin position="416"/>
        <end position="435"/>
    </location>
</feature>
<dbReference type="Pfam" id="PF00083">
    <property type="entry name" value="Sugar_tr"/>
    <property type="match status" value="1"/>
</dbReference>
<dbReference type="GO" id="GO:0005351">
    <property type="term" value="F:carbohydrate:proton symporter activity"/>
    <property type="evidence" value="ECO:0007669"/>
    <property type="project" value="TreeGrafter"/>
</dbReference>
<dbReference type="NCBIfam" id="TIGR00879">
    <property type="entry name" value="SP"/>
    <property type="match status" value="1"/>
</dbReference>
<dbReference type="SUPFAM" id="SSF103473">
    <property type="entry name" value="MFS general substrate transporter"/>
    <property type="match status" value="1"/>
</dbReference>
<feature type="domain" description="Major facilitator superfamily (MFS) profile" evidence="10">
    <location>
        <begin position="67"/>
        <end position="508"/>
    </location>
</feature>
<dbReference type="PROSITE" id="PS50850">
    <property type="entry name" value="MFS"/>
    <property type="match status" value="1"/>
</dbReference>
<keyword evidence="4 9" id="KW-0812">Transmembrane</keyword>
<dbReference type="GO" id="GO:0016020">
    <property type="term" value="C:membrane"/>
    <property type="evidence" value="ECO:0007669"/>
    <property type="project" value="UniProtKB-SubCell"/>
</dbReference>
<dbReference type="Gene3D" id="1.20.1250.20">
    <property type="entry name" value="MFS general substrate transporter like domains"/>
    <property type="match status" value="1"/>
</dbReference>
<dbReference type="PANTHER" id="PTHR48022:SF79">
    <property type="entry name" value="LACTOSE PERMEASE, PUTATIVE (AFU_ORTHOLOGUE AFUA_6G01860)-RELATED"/>
    <property type="match status" value="1"/>
</dbReference>
<comment type="subcellular location">
    <subcellularLocation>
        <location evidence="1">Membrane</location>
        <topology evidence="1">Multi-pass membrane protein</topology>
    </subcellularLocation>
</comment>
<dbReference type="InterPro" id="IPR036259">
    <property type="entry name" value="MFS_trans_sf"/>
</dbReference>
<feature type="transmembrane region" description="Helical" evidence="9">
    <location>
        <begin position="359"/>
        <end position="376"/>
    </location>
</feature>
<dbReference type="STRING" id="1314778.A0A5C3PZ81"/>
<dbReference type="AlphaFoldDB" id="A0A5C3PZ81"/>
<feature type="transmembrane region" description="Helical" evidence="9">
    <location>
        <begin position="136"/>
        <end position="156"/>
    </location>
</feature>
<keyword evidence="3 8" id="KW-0813">Transport</keyword>
<feature type="transmembrane region" description="Helical" evidence="9">
    <location>
        <begin position="162"/>
        <end position="183"/>
    </location>
</feature>
<dbReference type="InterPro" id="IPR005828">
    <property type="entry name" value="MFS_sugar_transport-like"/>
</dbReference>
<evidence type="ECO:0000313" key="11">
    <source>
        <dbReference type="EMBL" id="TFK94922.1"/>
    </source>
</evidence>
<evidence type="ECO:0000256" key="4">
    <source>
        <dbReference type="ARBA" id="ARBA00022692"/>
    </source>
</evidence>
<comment type="similarity">
    <text evidence="2 8">Belongs to the major facilitator superfamily. Sugar transporter (TC 2.A.1.1) family.</text>
</comment>
<dbReference type="EMBL" id="ML210964">
    <property type="protein sequence ID" value="TFK94922.1"/>
    <property type="molecule type" value="Genomic_DNA"/>
</dbReference>
<dbReference type="InParanoid" id="A0A5C3PZ81"/>
<evidence type="ECO:0000256" key="9">
    <source>
        <dbReference type="SAM" id="Phobius"/>
    </source>
</evidence>
<evidence type="ECO:0000256" key="5">
    <source>
        <dbReference type="ARBA" id="ARBA00022989"/>
    </source>
</evidence>
<dbReference type="FunFam" id="1.20.1250.20:FF:000134">
    <property type="entry name" value="MFS sugar transporter protein"/>
    <property type="match status" value="1"/>
</dbReference>
<evidence type="ECO:0000256" key="2">
    <source>
        <dbReference type="ARBA" id="ARBA00010992"/>
    </source>
</evidence>
<protein>
    <submittedName>
        <fullName evidence="11">General substrate transporter</fullName>
    </submittedName>
</protein>
<accession>A0A5C3PZ81</accession>
<evidence type="ECO:0000256" key="3">
    <source>
        <dbReference type="ARBA" id="ARBA00022448"/>
    </source>
</evidence>
<feature type="transmembrane region" description="Helical" evidence="9">
    <location>
        <begin position="228"/>
        <end position="247"/>
    </location>
</feature>
<dbReference type="Proteomes" id="UP000308197">
    <property type="component" value="Unassembled WGS sequence"/>
</dbReference>
<evidence type="ECO:0000259" key="10">
    <source>
        <dbReference type="PROSITE" id="PS50850"/>
    </source>
</evidence>
<feature type="transmembrane region" description="Helical" evidence="9">
    <location>
        <begin position="195"/>
        <end position="216"/>
    </location>
</feature>
<dbReference type="PANTHER" id="PTHR48022">
    <property type="entry name" value="PLASTIDIC GLUCOSE TRANSPORTER 4"/>
    <property type="match status" value="1"/>
</dbReference>
<feature type="transmembrane region" description="Helical" evidence="9">
    <location>
        <begin position="105"/>
        <end position="124"/>
    </location>
</feature>
<evidence type="ECO:0000313" key="12">
    <source>
        <dbReference type="Proteomes" id="UP000308197"/>
    </source>
</evidence>
<name>A0A5C3PZ81_9APHY</name>
<feature type="transmembrane region" description="Helical" evidence="9">
    <location>
        <begin position="385"/>
        <end position="404"/>
    </location>
</feature>
<proteinExistence type="inferred from homology"/>
<dbReference type="PROSITE" id="PS00216">
    <property type="entry name" value="SUGAR_TRANSPORT_1"/>
    <property type="match status" value="1"/>
</dbReference>
<gene>
    <name evidence="11" type="ORF">K466DRAFT_560833</name>
</gene>
<reference evidence="11 12" key="1">
    <citation type="journal article" date="2019" name="Nat. Ecol. Evol.">
        <title>Megaphylogeny resolves global patterns of mushroom evolution.</title>
        <authorList>
            <person name="Varga T."/>
            <person name="Krizsan K."/>
            <person name="Foldi C."/>
            <person name="Dima B."/>
            <person name="Sanchez-Garcia M."/>
            <person name="Sanchez-Ramirez S."/>
            <person name="Szollosi G.J."/>
            <person name="Szarkandi J.G."/>
            <person name="Papp V."/>
            <person name="Albert L."/>
            <person name="Andreopoulos W."/>
            <person name="Angelini C."/>
            <person name="Antonin V."/>
            <person name="Barry K.W."/>
            <person name="Bougher N.L."/>
            <person name="Buchanan P."/>
            <person name="Buyck B."/>
            <person name="Bense V."/>
            <person name="Catcheside P."/>
            <person name="Chovatia M."/>
            <person name="Cooper J."/>
            <person name="Damon W."/>
            <person name="Desjardin D."/>
            <person name="Finy P."/>
            <person name="Geml J."/>
            <person name="Haridas S."/>
            <person name="Hughes K."/>
            <person name="Justo A."/>
            <person name="Karasinski D."/>
            <person name="Kautmanova I."/>
            <person name="Kiss B."/>
            <person name="Kocsube S."/>
            <person name="Kotiranta H."/>
            <person name="LaButti K.M."/>
            <person name="Lechner B.E."/>
            <person name="Liimatainen K."/>
            <person name="Lipzen A."/>
            <person name="Lukacs Z."/>
            <person name="Mihaltcheva S."/>
            <person name="Morgado L.N."/>
            <person name="Niskanen T."/>
            <person name="Noordeloos M.E."/>
            <person name="Ohm R.A."/>
            <person name="Ortiz-Santana B."/>
            <person name="Ovrebo C."/>
            <person name="Racz N."/>
            <person name="Riley R."/>
            <person name="Savchenko A."/>
            <person name="Shiryaev A."/>
            <person name="Soop K."/>
            <person name="Spirin V."/>
            <person name="Szebenyi C."/>
            <person name="Tomsovsky M."/>
            <person name="Tulloss R.E."/>
            <person name="Uehling J."/>
            <person name="Grigoriev I.V."/>
            <person name="Vagvolgyi C."/>
            <person name="Papp T."/>
            <person name="Martin F.M."/>
            <person name="Miettinen O."/>
            <person name="Hibbett D.S."/>
            <person name="Nagy L.G."/>
        </authorList>
    </citation>
    <scope>NUCLEOTIDE SEQUENCE [LARGE SCALE GENOMIC DNA]</scope>
    <source>
        <strain evidence="11 12">HHB13444</strain>
    </source>
</reference>
<feature type="transmembrane region" description="Helical" evidence="9">
    <location>
        <begin position="485"/>
        <end position="505"/>
    </location>
</feature>